<dbReference type="PANTHER" id="PTHR33336:SF3">
    <property type="entry name" value="ABM DOMAIN-CONTAINING PROTEIN"/>
    <property type="match status" value="1"/>
</dbReference>
<dbReference type="Gene3D" id="3.30.70.100">
    <property type="match status" value="1"/>
</dbReference>
<dbReference type="GO" id="GO:0004497">
    <property type="term" value="F:monooxygenase activity"/>
    <property type="evidence" value="ECO:0007669"/>
    <property type="project" value="UniProtKB-KW"/>
</dbReference>
<dbReference type="Proteomes" id="UP000001494">
    <property type="component" value="Chromosome"/>
</dbReference>
<evidence type="ECO:0000313" key="3">
    <source>
        <dbReference type="Proteomes" id="UP000001494"/>
    </source>
</evidence>
<accession>A0A0H3G3J3</accession>
<keyword evidence="2" id="KW-0560">Oxidoreductase</keyword>
<dbReference type="OrthoDB" id="287932at2"/>
<name>A0A0H3G3J3_ZYMMA</name>
<dbReference type="RefSeq" id="WP_014501131.1">
    <property type="nucleotide sequence ID" value="NC_017262.1"/>
</dbReference>
<organism evidence="2 3">
    <name type="scientific">Zymomonas mobilis subsp. mobilis (strain ATCC 10988 / DSM 424 / LMG 404 / NCIMB 8938 / NRRL B-806 / ZM1)</name>
    <dbReference type="NCBI Taxonomy" id="555217"/>
    <lineage>
        <taxon>Bacteria</taxon>
        <taxon>Pseudomonadati</taxon>
        <taxon>Pseudomonadota</taxon>
        <taxon>Alphaproteobacteria</taxon>
        <taxon>Sphingomonadales</taxon>
        <taxon>Zymomonadaceae</taxon>
        <taxon>Zymomonas</taxon>
    </lineage>
</organism>
<sequence length="98" mass="10760">MSTAIDIVASVQAKAGHEAEVEKIIKAAVPPARAEEGNIKYDVHKDLQRKGHFVFIERWADNAAIGKHGGTPHFQQLVKDLQPISEGLDVTFLECISQ</sequence>
<dbReference type="PROSITE" id="PS51725">
    <property type="entry name" value="ABM"/>
    <property type="match status" value="1"/>
</dbReference>
<dbReference type="GO" id="GO:0005829">
    <property type="term" value="C:cytosol"/>
    <property type="evidence" value="ECO:0007669"/>
    <property type="project" value="TreeGrafter"/>
</dbReference>
<dbReference type="SUPFAM" id="SSF54909">
    <property type="entry name" value="Dimeric alpha+beta barrel"/>
    <property type="match status" value="1"/>
</dbReference>
<dbReference type="GeneID" id="79905081"/>
<dbReference type="KEGG" id="zmm:Zmob_1554"/>
<keyword evidence="2" id="KW-0503">Monooxygenase</keyword>
<reference evidence="2 3" key="1">
    <citation type="journal article" date="2011" name="J. Bacteriol.">
        <title>Genome sequence of the ethanol-producing Zymomonas mobilis subsp. mobilis lectotype strain ATCC 10988.</title>
        <authorList>
            <person name="Pappas K.M."/>
            <person name="Kouvelis V.N."/>
            <person name="Saunders E."/>
            <person name="Brettin T.S."/>
            <person name="Bruce D."/>
            <person name="Detter C."/>
            <person name="Balakireva M."/>
            <person name="Han C.S."/>
            <person name="Savvakis G."/>
            <person name="Kyrpides N.C."/>
            <person name="Typas M.A."/>
        </authorList>
    </citation>
    <scope>NUCLEOTIDE SEQUENCE [LARGE SCALE GENOMIC DNA]</scope>
    <source>
        <strain evidence="3">ATCC 10988 / DSM 424 / CCUG 17860 / LMG 404 / NCIMB 8938 / NRRL B-806 / ZM1</strain>
    </source>
</reference>
<dbReference type="Pfam" id="PF03992">
    <property type="entry name" value="ABM"/>
    <property type="match status" value="1"/>
</dbReference>
<dbReference type="AlphaFoldDB" id="A0A0H3G3J3"/>
<dbReference type="HOGENOM" id="CLU_131496_11_1_5"/>
<dbReference type="eggNOG" id="COG1359">
    <property type="taxonomic scope" value="Bacteria"/>
</dbReference>
<dbReference type="PANTHER" id="PTHR33336">
    <property type="entry name" value="QUINOL MONOOXYGENASE YGIN-RELATED"/>
    <property type="match status" value="1"/>
</dbReference>
<feature type="domain" description="ABM" evidence="1">
    <location>
        <begin position="5"/>
        <end position="93"/>
    </location>
</feature>
<gene>
    <name evidence="2" type="ordered locus">Zmob_1554</name>
</gene>
<protein>
    <submittedName>
        <fullName evidence="2">Antibiotic biosynthesis monooxygenase</fullName>
    </submittedName>
</protein>
<dbReference type="InterPro" id="IPR007138">
    <property type="entry name" value="ABM_dom"/>
</dbReference>
<dbReference type="InterPro" id="IPR011008">
    <property type="entry name" value="Dimeric_a/b-barrel"/>
</dbReference>
<dbReference type="EMBL" id="CP002850">
    <property type="protein sequence ID" value="AEH63369.1"/>
    <property type="molecule type" value="Genomic_DNA"/>
</dbReference>
<dbReference type="InterPro" id="IPR050744">
    <property type="entry name" value="AI-2_Isomerase_LsrG"/>
</dbReference>
<evidence type="ECO:0000313" key="2">
    <source>
        <dbReference type="EMBL" id="AEH63369.1"/>
    </source>
</evidence>
<evidence type="ECO:0000259" key="1">
    <source>
        <dbReference type="PROSITE" id="PS51725"/>
    </source>
</evidence>
<proteinExistence type="predicted"/>